<evidence type="ECO:0000313" key="2">
    <source>
        <dbReference type="Proteomes" id="UP000199109"/>
    </source>
</evidence>
<dbReference type="AlphaFoldDB" id="A0A1G6VUG1"/>
<name>A0A1G6VUG1_9FLAO</name>
<proteinExistence type="predicted"/>
<reference evidence="1 2" key="1">
    <citation type="submission" date="2016-10" db="EMBL/GenBank/DDBJ databases">
        <authorList>
            <person name="de Groot N.N."/>
        </authorList>
    </citation>
    <scope>NUCLEOTIDE SEQUENCE [LARGE SCALE GENOMIC DNA]</scope>
    <source>
        <strain evidence="1 2">DSM 23421</strain>
    </source>
</reference>
<evidence type="ECO:0000313" key="1">
    <source>
        <dbReference type="EMBL" id="SDD56465.1"/>
    </source>
</evidence>
<sequence length="60" mass="6881">MFSELSGNGLTYFHRSIRTLTGDGVEKKNEREQGCCSCLLCDFVLSLNFKCTRIRPNYNN</sequence>
<keyword evidence="2" id="KW-1185">Reference proteome</keyword>
<protein>
    <submittedName>
        <fullName evidence="1">Uncharacterized protein</fullName>
    </submittedName>
</protein>
<gene>
    <name evidence="1" type="ORF">SAMN05421636_10148</name>
</gene>
<dbReference type="STRING" id="641691.SAMN05421636_10148"/>
<dbReference type="Proteomes" id="UP000199109">
    <property type="component" value="Unassembled WGS sequence"/>
</dbReference>
<organism evidence="1 2">
    <name type="scientific">Pricia antarctica</name>
    <dbReference type="NCBI Taxonomy" id="641691"/>
    <lineage>
        <taxon>Bacteria</taxon>
        <taxon>Pseudomonadati</taxon>
        <taxon>Bacteroidota</taxon>
        <taxon>Flavobacteriia</taxon>
        <taxon>Flavobacteriales</taxon>
        <taxon>Flavobacteriaceae</taxon>
        <taxon>Pricia</taxon>
    </lineage>
</organism>
<accession>A0A1G6VUG1</accession>
<dbReference type="EMBL" id="FNAO01000001">
    <property type="protein sequence ID" value="SDD56465.1"/>
    <property type="molecule type" value="Genomic_DNA"/>
</dbReference>